<protein>
    <recommendedName>
        <fullName evidence="7">Flagellar protein</fullName>
    </recommendedName>
</protein>
<keyword evidence="3 7" id="KW-1133">Transmembrane helix</keyword>
<dbReference type="PANTHER" id="PTHR38766">
    <property type="entry name" value="FLAGELLAR PROTEIN FLIO"/>
    <property type="match status" value="1"/>
</dbReference>
<dbReference type="NCBIfam" id="TIGR03500">
    <property type="entry name" value="FliO_TIGR"/>
    <property type="match status" value="1"/>
</dbReference>
<keyword evidence="8" id="KW-0966">Cell projection</keyword>
<dbReference type="InterPro" id="IPR022781">
    <property type="entry name" value="Flagellar_biosynth_FliO"/>
</dbReference>
<evidence type="ECO:0000256" key="3">
    <source>
        <dbReference type="ARBA" id="ARBA00022989"/>
    </source>
</evidence>
<dbReference type="OrthoDB" id="5741235at2"/>
<dbReference type="AlphaFoldDB" id="A0A318E6T8"/>
<dbReference type="InterPro" id="IPR052205">
    <property type="entry name" value="FliO/MopB"/>
</dbReference>
<evidence type="ECO:0000256" key="6">
    <source>
        <dbReference type="ARBA" id="ARBA00037937"/>
    </source>
</evidence>
<dbReference type="Pfam" id="PF04347">
    <property type="entry name" value="FliO"/>
    <property type="match status" value="1"/>
</dbReference>
<evidence type="ECO:0000256" key="5">
    <source>
        <dbReference type="ARBA" id="ARBA00023143"/>
    </source>
</evidence>
<dbReference type="GO" id="GO:0005886">
    <property type="term" value="C:plasma membrane"/>
    <property type="evidence" value="ECO:0007669"/>
    <property type="project" value="UniProtKB-SubCell"/>
</dbReference>
<evidence type="ECO:0000256" key="7">
    <source>
        <dbReference type="RuleBase" id="RU362064"/>
    </source>
</evidence>
<keyword evidence="2 7" id="KW-0812">Transmembrane</keyword>
<keyword evidence="5 7" id="KW-0975">Bacterial flagellum</keyword>
<evidence type="ECO:0000313" key="9">
    <source>
        <dbReference type="Proteomes" id="UP000248330"/>
    </source>
</evidence>
<proteinExistence type="inferred from homology"/>
<dbReference type="GO" id="GO:0009425">
    <property type="term" value="C:bacterial-type flagellum basal body"/>
    <property type="evidence" value="ECO:0007669"/>
    <property type="project" value="UniProtKB-SubCell"/>
</dbReference>
<evidence type="ECO:0000256" key="4">
    <source>
        <dbReference type="ARBA" id="ARBA00023136"/>
    </source>
</evidence>
<gene>
    <name evidence="8" type="ORF">C8D93_10830</name>
</gene>
<sequence length="121" mass="12445">MSEPAAAVSAVPATGMLEVFGSLLLVIGAIFALAWLARWLQGARVARGAAIQIRGGAQLGAKEKVVLLQVGDTQFLVGVASGGVNLLHRFDSAVTEDAPPPGAEPAFAERLRQALTGRNAT</sequence>
<name>A0A318E6T8_9GAMM</name>
<keyword evidence="8" id="KW-0969">Cilium</keyword>
<comment type="subcellular location">
    <subcellularLocation>
        <location evidence="7">Cell membrane</location>
    </subcellularLocation>
    <subcellularLocation>
        <location evidence="7">Bacterial flagellum basal body</location>
    </subcellularLocation>
</comment>
<keyword evidence="1 7" id="KW-1003">Cell membrane</keyword>
<dbReference type="PANTHER" id="PTHR38766:SF1">
    <property type="entry name" value="FLAGELLAR PROTEIN FLIO"/>
    <property type="match status" value="1"/>
</dbReference>
<organism evidence="8 9">
    <name type="scientific">Sinimarinibacterium flocculans</name>
    <dbReference type="NCBI Taxonomy" id="985250"/>
    <lineage>
        <taxon>Bacteria</taxon>
        <taxon>Pseudomonadati</taxon>
        <taxon>Pseudomonadota</taxon>
        <taxon>Gammaproteobacteria</taxon>
        <taxon>Nevskiales</taxon>
        <taxon>Nevskiaceae</taxon>
        <taxon>Sinimarinibacterium</taxon>
    </lineage>
</organism>
<dbReference type="EMBL" id="QICN01000008">
    <property type="protein sequence ID" value="PXV66058.1"/>
    <property type="molecule type" value="Genomic_DNA"/>
</dbReference>
<reference evidence="8 9" key="1">
    <citation type="submission" date="2018-04" db="EMBL/GenBank/DDBJ databases">
        <title>Genomic Encyclopedia of Type Strains, Phase IV (KMG-IV): sequencing the most valuable type-strain genomes for metagenomic binning, comparative biology and taxonomic classification.</title>
        <authorList>
            <person name="Goeker M."/>
        </authorList>
    </citation>
    <scope>NUCLEOTIDE SEQUENCE [LARGE SCALE GENOMIC DNA]</scope>
    <source>
        <strain evidence="8 9">DSM 104150</strain>
    </source>
</reference>
<keyword evidence="4 7" id="KW-0472">Membrane</keyword>
<feature type="transmembrane region" description="Helical" evidence="7">
    <location>
        <begin position="19"/>
        <end position="37"/>
    </location>
</feature>
<evidence type="ECO:0000256" key="2">
    <source>
        <dbReference type="ARBA" id="ARBA00022692"/>
    </source>
</evidence>
<keyword evidence="8" id="KW-0282">Flagellum</keyword>
<keyword evidence="9" id="KW-1185">Reference proteome</keyword>
<evidence type="ECO:0000313" key="8">
    <source>
        <dbReference type="EMBL" id="PXV66058.1"/>
    </source>
</evidence>
<comment type="caution">
    <text evidence="8">The sequence shown here is derived from an EMBL/GenBank/DDBJ whole genome shotgun (WGS) entry which is preliminary data.</text>
</comment>
<evidence type="ECO:0000256" key="1">
    <source>
        <dbReference type="ARBA" id="ARBA00022475"/>
    </source>
</evidence>
<dbReference type="GO" id="GO:0044781">
    <property type="term" value="P:bacterial-type flagellum organization"/>
    <property type="evidence" value="ECO:0007669"/>
    <property type="project" value="UniProtKB-UniRule"/>
</dbReference>
<comment type="similarity">
    <text evidence="6 7">Belongs to the FliO/MopB family.</text>
</comment>
<accession>A0A318E6T8</accession>
<dbReference type="RefSeq" id="WP_110265834.1">
    <property type="nucleotide sequence ID" value="NZ_CAKZQT010000026.1"/>
</dbReference>
<dbReference type="Proteomes" id="UP000248330">
    <property type="component" value="Unassembled WGS sequence"/>
</dbReference>